<evidence type="ECO:0000313" key="2">
    <source>
        <dbReference type="EMBL" id="MCQ3830340.1"/>
    </source>
</evidence>
<evidence type="ECO:0000313" key="3">
    <source>
        <dbReference type="Proteomes" id="UP001205566"/>
    </source>
</evidence>
<dbReference type="InterPro" id="IPR057691">
    <property type="entry name" value="DUF7931"/>
</dbReference>
<comment type="caution">
    <text evidence="2">The sequence shown here is derived from an EMBL/GenBank/DDBJ whole genome shotgun (WGS) entry which is preliminary data.</text>
</comment>
<organism evidence="2 3">
    <name type="scientific">Microbulbifer elongatus</name>
    <dbReference type="NCBI Taxonomy" id="86173"/>
    <lineage>
        <taxon>Bacteria</taxon>
        <taxon>Pseudomonadati</taxon>
        <taxon>Pseudomonadota</taxon>
        <taxon>Gammaproteobacteria</taxon>
        <taxon>Cellvibrionales</taxon>
        <taxon>Microbulbiferaceae</taxon>
        <taxon>Microbulbifer</taxon>
    </lineage>
</organism>
<sequence length="177" mass="20315">MTGTADRRNRLQAGVTDTEPSVVDLDGSAACAEALTVLLTRSRRRVRIYSQHLARAIYHQEDCVDALSQFARRSRYARVEILIADSDPLLRQPHRLLPLTQRLNSRISLHKIQNSSEPGNWEFAIADDRQSLLIADANKWIGQYRGDDPVRNRKLQDVFEQNWLNARPDPSLRQFVL</sequence>
<dbReference type="Pfam" id="PF25559">
    <property type="entry name" value="DUF7931"/>
    <property type="match status" value="1"/>
</dbReference>
<keyword evidence="3" id="KW-1185">Reference proteome</keyword>
<gene>
    <name evidence="2" type="ORF">HXX02_12870</name>
</gene>
<feature type="domain" description="DUF7931" evidence="1">
    <location>
        <begin position="29"/>
        <end position="175"/>
    </location>
</feature>
<name>A0ABT1P2J4_9GAMM</name>
<proteinExistence type="predicted"/>
<dbReference type="Proteomes" id="UP001205566">
    <property type="component" value="Unassembled WGS sequence"/>
</dbReference>
<accession>A0ABT1P2J4</accession>
<protein>
    <recommendedName>
        <fullName evidence="1">DUF7931 domain-containing protein</fullName>
    </recommendedName>
</protein>
<evidence type="ECO:0000259" key="1">
    <source>
        <dbReference type="Pfam" id="PF25559"/>
    </source>
</evidence>
<dbReference type="RefSeq" id="WP_255875293.1">
    <property type="nucleotide sequence ID" value="NZ_JACASI010000033.1"/>
</dbReference>
<reference evidence="2" key="1">
    <citation type="thesis" date="2020" institute="Technische Universitat Dresden" country="Dresden, Germany">
        <title>The Agarolytic System of Microbulbifer elongatus PORT2, Isolated from Batu Karas, Pangandaran West Java Indonesia.</title>
        <authorList>
            <person name="Anggraeni S.R."/>
        </authorList>
    </citation>
    <scope>NUCLEOTIDE SEQUENCE</scope>
    <source>
        <strain evidence="2">PORT2</strain>
    </source>
</reference>
<dbReference type="EMBL" id="JACASI010000033">
    <property type="protein sequence ID" value="MCQ3830340.1"/>
    <property type="molecule type" value="Genomic_DNA"/>
</dbReference>